<evidence type="ECO:0000313" key="2">
    <source>
        <dbReference type="EMBL" id="CAF1008245.1"/>
    </source>
</evidence>
<protein>
    <submittedName>
        <fullName evidence="2">Uncharacterized protein</fullName>
    </submittedName>
</protein>
<feature type="non-terminal residue" evidence="2">
    <location>
        <position position="1"/>
    </location>
</feature>
<reference evidence="2" key="1">
    <citation type="submission" date="2021-02" db="EMBL/GenBank/DDBJ databases">
        <authorList>
            <person name="Nowell W R."/>
        </authorList>
    </citation>
    <scope>NUCLEOTIDE SEQUENCE</scope>
    <source>
        <strain evidence="2">Ploen Becks lab</strain>
    </source>
</reference>
<comment type="caution">
    <text evidence="2">The sequence shown here is derived from an EMBL/GenBank/DDBJ whole genome shotgun (WGS) entry which is preliminary data.</text>
</comment>
<accession>A0A814HCD2</accession>
<evidence type="ECO:0000313" key="3">
    <source>
        <dbReference type="Proteomes" id="UP000663879"/>
    </source>
</evidence>
<feature type="region of interest" description="Disordered" evidence="1">
    <location>
        <begin position="1"/>
        <end position="39"/>
    </location>
</feature>
<name>A0A814HCD2_9BILA</name>
<dbReference type="Proteomes" id="UP000663879">
    <property type="component" value="Unassembled WGS sequence"/>
</dbReference>
<dbReference type="AlphaFoldDB" id="A0A814HCD2"/>
<keyword evidence="3" id="KW-1185">Reference proteome</keyword>
<organism evidence="2 3">
    <name type="scientific">Brachionus calyciflorus</name>
    <dbReference type="NCBI Taxonomy" id="104777"/>
    <lineage>
        <taxon>Eukaryota</taxon>
        <taxon>Metazoa</taxon>
        <taxon>Spiralia</taxon>
        <taxon>Gnathifera</taxon>
        <taxon>Rotifera</taxon>
        <taxon>Eurotatoria</taxon>
        <taxon>Monogononta</taxon>
        <taxon>Pseudotrocha</taxon>
        <taxon>Ploima</taxon>
        <taxon>Brachionidae</taxon>
        <taxon>Brachionus</taxon>
    </lineage>
</organism>
<gene>
    <name evidence="2" type="ORF">OXX778_LOCUS16761</name>
</gene>
<proteinExistence type="predicted"/>
<feature type="compositionally biased region" description="Acidic residues" evidence="1">
    <location>
        <begin position="24"/>
        <end position="34"/>
    </location>
</feature>
<dbReference type="EMBL" id="CAJNOC010004066">
    <property type="protein sequence ID" value="CAF1008245.1"/>
    <property type="molecule type" value="Genomic_DNA"/>
</dbReference>
<evidence type="ECO:0000256" key="1">
    <source>
        <dbReference type="SAM" id="MobiDB-lite"/>
    </source>
</evidence>
<sequence>GGESYEVEGLSGESKFSSNTSEDGNCDEDEDNGSDFEQSNNAIEIWTKMKKMTRIMCRVSIKATTTQPMSKLWMKIKMKATTIQTISIVLMKDLNRDRKMMAPV</sequence>